<comment type="PTM">
    <text evidence="3">Phosphorylated by CheA. Phosphorylation of the N-terminal regulatory domain activates the methylesterase activity.</text>
</comment>
<dbReference type="Gene3D" id="3.40.50.180">
    <property type="entry name" value="Methylesterase CheB, C-terminal domain"/>
    <property type="match status" value="1"/>
</dbReference>
<reference evidence="9 10" key="1">
    <citation type="submission" date="2018-02" db="EMBL/GenBank/DDBJ databases">
        <title>Comparative genomes isolates from brazilian mangrove.</title>
        <authorList>
            <person name="Araujo J.E."/>
            <person name="Taketani R.G."/>
            <person name="Silva M.C.P."/>
            <person name="Loureco M.V."/>
            <person name="Andreote F.D."/>
        </authorList>
    </citation>
    <scope>NUCLEOTIDE SEQUENCE [LARGE SCALE GENOMIC DNA]</scope>
    <source>
        <strain evidence="9 10">NAP PRIS-MGV</strain>
    </source>
</reference>
<dbReference type="Proteomes" id="UP000239388">
    <property type="component" value="Unassembled WGS sequence"/>
</dbReference>
<comment type="similarity">
    <text evidence="3">Belongs to the CheB family.</text>
</comment>
<evidence type="ECO:0000256" key="2">
    <source>
        <dbReference type="ARBA" id="ARBA00048267"/>
    </source>
</evidence>
<comment type="catalytic activity">
    <reaction evidence="2 3">
        <text>[protein]-L-glutamate 5-O-methyl ester + H2O = L-glutamyl-[protein] + methanol + H(+)</text>
        <dbReference type="Rhea" id="RHEA:23236"/>
        <dbReference type="Rhea" id="RHEA-COMP:10208"/>
        <dbReference type="Rhea" id="RHEA-COMP:10311"/>
        <dbReference type="ChEBI" id="CHEBI:15377"/>
        <dbReference type="ChEBI" id="CHEBI:15378"/>
        <dbReference type="ChEBI" id="CHEBI:17790"/>
        <dbReference type="ChEBI" id="CHEBI:29973"/>
        <dbReference type="ChEBI" id="CHEBI:82795"/>
        <dbReference type="EC" id="3.1.1.61"/>
    </reaction>
</comment>
<evidence type="ECO:0000256" key="6">
    <source>
        <dbReference type="SAM" id="MobiDB-lite"/>
    </source>
</evidence>
<feature type="active site" evidence="3 4">
    <location>
        <position position="193"/>
    </location>
</feature>
<dbReference type="InterPro" id="IPR035909">
    <property type="entry name" value="CheB_C"/>
</dbReference>
<proteinExistence type="inferred from homology"/>
<dbReference type="CDD" id="cd17541">
    <property type="entry name" value="REC_CheB-like"/>
    <property type="match status" value="1"/>
</dbReference>
<dbReference type="SUPFAM" id="SSF52738">
    <property type="entry name" value="Methylesterase CheB, C-terminal domain"/>
    <property type="match status" value="1"/>
</dbReference>
<evidence type="ECO:0000259" key="7">
    <source>
        <dbReference type="PROSITE" id="PS50110"/>
    </source>
</evidence>
<dbReference type="InterPro" id="IPR008248">
    <property type="entry name" value="CheB-like"/>
</dbReference>
<dbReference type="CDD" id="cd16432">
    <property type="entry name" value="CheB_Rec"/>
    <property type="match status" value="1"/>
</dbReference>
<feature type="domain" description="Response regulatory" evidence="7">
    <location>
        <begin position="8"/>
        <end position="126"/>
    </location>
</feature>
<dbReference type="HAMAP" id="MF_00099">
    <property type="entry name" value="CheB_chemtxs"/>
    <property type="match status" value="1"/>
</dbReference>
<dbReference type="InterPro" id="IPR011006">
    <property type="entry name" value="CheY-like_superfamily"/>
</dbReference>
<dbReference type="PANTHER" id="PTHR42872">
    <property type="entry name" value="PROTEIN-GLUTAMATE METHYLESTERASE/PROTEIN-GLUTAMINE GLUTAMINASE"/>
    <property type="match status" value="1"/>
</dbReference>
<protein>
    <recommendedName>
        <fullName evidence="3">Protein-glutamate methylesterase/protein-glutamine glutaminase</fullName>
        <ecNumber evidence="3">3.1.1.61</ecNumber>
        <ecNumber evidence="3">3.5.1.44</ecNumber>
    </recommendedName>
</protein>
<dbReference type="PIRSF" id="PIRSF000876">
    <property type="entry name" value="RR_chemtxs_CheB"/>
    <property type="match status" value="1"/>
</dbReference>
<sequence>MSEEDPVRVLVVDDSALYRKLVRDVLAQIPGVEVVGVAADGKIALDKIDFLRPDLVTLDVEMPVVDGLGVLRELKKLTHSPDVIMLSAHTGAGAEATMAALQLGAFDFVLKPAADNAEKSMALLTERLQQRVEAFARRAVRTPRPVAAGATARLAEMPSKPPQPPGPPHPASQLTAFDLEFRLPIQAVAIGISTGGPPALTSQLPTIPKDFPVPIFVVQHMPPLFTKSLAEDLNRRSQIEVVEATDGEEVRAGVAYIAPGGRQMKVEREGAKTRVRVNEDPHERNCRPSVDYLFRSISHVYGGSTLGVIMTGMGDDGTIGSKLIKRQGAKIIAQNEESSIVYGMPRSIVEAGIADLICPLNDVGREIVNCVKRSRG</sequence>
<feature type="domain" description="CheB-type methylesterase" evidence="8">
    <location>
        <begin position="184"/>
        <end position="374"/>
    </location>
</feature>
<dbReference type="SUPFAM" id="SSF52172">
    <property type="entry name" value="CheY-like"/>
    <property type="match status" value="1"/>
</dbReference>
<dbReference type="GO" id="GO:0008984">
    <property type="term" value="F:protein-glutamate methylesterase activity"/>
    <property type="evidence" value="ECO:0007669"/>
    <property type="project" value="UniProtKB-UniRule"/>
</dbReference>
<evidence type="ECO:0000256" key="4">
    <source>
        <dbReference type="PROSITE-ProRule" id="PRU00050"/>
    </source>
</evidence>
<evidence type="ECO:0000256" key="1">
    <source>
        <dbReference type="ARBA" id="ARBA00022801"/>
    </source>
</evidence>
<feature type="modified residue" description="4-aspartylphosphate" evidence="3 5">
    <location>
        <position position="59"/>
    </location>
</feature>
<accession>A0A2S8FTQ7</accession>
<dbReference type="GO" id="GO:0000156">
    <property type="term" value="F:phosphorelay response regulator activity"/>
    <property type="evidence" value="ECO:0007669"/>
    <property type="project" value="InterPro"/>
</dbReference>
<dbReference type="PROSITE" id="PS50110">
    <property type="entry name" value="RESPONSE_REGULATORY"/>
    <property type="match status" value="1"/>
</dbReference>
<feature type="region of interest" description="Disordered" evidence="6">
    <location>
        <begin position="148"/>
        <end position="171"/>
    </location>
</feature>
<dbReference type="RefSeq" id="WP_105354664.1">
    <property type="nucleotide sequence ID" value="NZ_PUIB01000014.1"/>
</dbReference>
<dbReference type="NCBIfam" id="NF001965">
    <property type="entry name" value="PRK00742.1"/>
    <property type="match status" value="1"/>
</dbReference>
<comment type="function">
    <text evidence="3">Involved in chemotaxis. Part of a chemotaxis signal transduction system that modulates chemotaxis in response to various stimuli. Catalyzes the demethylation of specific methylglutamate residues introduced into the chemoreceptors (methyl-accepting chemotaxis proteins or MCP) by CheR. Also mediates the irreversible deamidation of specific glutamine residues to glutamic acid.</text>
</comment>
<comment type="domain">
    <text evidence="3">Contains a C-terminal catalytic domain, and an N-terminal region which modulates catalytic activity.</text>
</comment>
<gene>
    <name evidence="3" type="primary">cheB</name>
    <name evidence="9" type="ORF">C5Y98_12995</name>
</gene>
<organism evidence="9 10">
    <name type="scientific">Blastopirellula marina</name>
    <dbReference type="NCBI Taxonomy" id="124"/>
    <lineage>
        <taxon>Bacteria</taxon>
        <taxon>Pseudomonadati</taxon>
        <taxon>Planctomycetota</taxon>
        <taxon>Planctomycetia</taxon>
        <taxon>Pirellulales</taxon>
        <taxon>Pirellulaceae</taxon>
        <taxon>Blastopirellula</taxon>
    </lineage>
</organism>
<dbReference type="PANTHER" id="PTHR42872:SF3">
    <property type="entry name" value="PROTEIN-GLUTAMATE METHYLESTERASE_PROTEIN-GLUTAMINE GLUTAMINASE 1"/>
    <property type="match status" value="1"/>
</dbReference>
<dbReference type="GO" id="GO:0005737">
    <property type="term" value="C:cytoplasm"/>
    <property type="evidence" value="ECO:0007669"/>
    <property type="project" value="UniProtKB-SubCell"/>
</dbReference>
<keyword evidence="1 3" id="KW-0378">Hydrolase</keyword>
<dbReference type="EC" id="3.5.1.44" evidence="3"/>
<dbReference type="Pfam" id="PF00072">
    <property type="entry name" value="Response_reg"/>
    <property type="match status" value="1"/>
</dbReference>
<evidence type="ECO:0000256" key="5">
    <source>
        <dbReference type="PROSITE-ProRule" id="PRU00169"/>
    </source>
</evidence>
<dbReference type="InterPro" id="IPR000673">
    <property type="entry name" value="Sig_transdc_resp-reg_Me-estase"/>
</dbReference>
<comment type="caution">
    <text evidence="9">The sequence shown here is derived from an EMBL/GenBank/DDBJ whole genome shotgun (WGS) entry which is preliminary data.</text>
</comment>
<name>A0A2S8FTQ7_9BACT</name>
<dbReference type="EMBL" id="PUIB01000014">
    <property type="protein sequence ID" value="PQO35557.1"/>
    <property type="molecule type" value="Genomic_DNA"/>
</dbReference>
<comment type="subcellular location">
    <subcellularLocation>
        <location evidence="3">Cytoplasm</location>
    </subcellularLocation>
</comment>
<feature type="compositionally biased region" description="Pro residues" evidence="6">
    <location>
        <begin position="159"/>
        <end position="170"/>
    </location>
</feature>
<dbReference type="OrthoDB" id="9793421at2"/>
<feature type="active site" evidence="3 4">
    <location>
        <position position="316"/>
    </location>
</feature>
<dbReference type="PROSITE" id="PS50122">
    <property type="entry name" value="CHEB"/>
    <property type="match status" value="1"/>
</dbReference>
<dbReference type="AlphaFoldDB" id="A0A2S8FTQ7"/>
<dbReference type="GO" id="GO:0050568">
    <property type="term" value="F:protein-glutamine glutaminase activity"/>
    <property type="evidence" value="ECO:0007669"/>
    <property type="project" value="UniProtKB-UniRule"/>
</dbReference>
<keyword evidence="3 5" id="KW-0597">Phosphoprotein</keyword>
<dbReference type="EC" id="3.1.1.61" evidence="3"/>
<dbReference type="Pfam" id="PF01339">
    <property type="entry name" value="CheB_methylest"/>
    <property type="match status" value="1"/>
</dbReference>
<evidence type="ECO:0000259" key="8">
    <source>
        <dbReference type="PROSITE" id="PS50122"/>
    </source>
</evidence>
<evidence type="ECO:0000256" key="3">
    <source>
        <dbReference type="HAMAP-Rule" id="MF_00099"/>
    </source>
</evidence>
<dbReference type="Gene3D" id="3.40.50.2300">
    <property type="match status" value="1"/>
</dbReference>
<comment type="catalytic activity">
    <reaction evidence="3">
        <text>L-glutaminyl-[protein] + H2O = L-glutamyl-[protein] + NH4(+)</text>
        <dbReference type="Rhea" id="RHEA:16441"/>
        <dbReference type="Rhea" id="RHEA-COMP:10207"/>
        <dbReference type="Rhea" id="RHEA-COMP:10208"/>
        <dbReference type="ChEBI" id="CHEBI:15377"/>
        <dbReference type="ChEBI" id="CHEBI:28938"/>
        <dbReference type="ChEBI" id="CHEBI:29973"/>
        <dbReference type="ChEBI" id="CHEBI:30011"/>
        <dbReference type="EC" id="3.5.1.44"/>
    </reaction>
</comment>
<evidence type="ECO:0000313" key="10">
    <source>
        <dbReference type="Proteomes" id="UP000239388"/>
    </source>
</evidence>
<keyword evidence="3" id="KW-0963">Cytoplasm</keyword>
<dbReference type="InterPro" id="IPR001789">
    <property type="entry name" value="Sig_transdc_resp-reg_receiver"/>
</dbReference>
<keyword evidence="3 4" id="KW-0145">Chemotaxis</keyword>
<feature type="active site" evidence="3 4">
    <location>
        <position position="220"/>
    </location>
</feature>
<dbReference type="GO" id="GO:0006935">
    <property type="term" value="P:chemotaxis"/>
    <property type="evidence" value="ECO:0007669"/>
    <property type="project" value="UniProtKB-UniRule"/>
</dbReference>
<evidence type="ECO:0000313" key="9">
    <source>
        <dbReference type="EMBL" id="PQO35557.1"/>
    </source>
</evidence>
<dbReference type="SMART" id="SM00448">
    <property type="entry name" value="REC"/>
    <property type="match status" value="1"/>
</dbReference>